<evidence type="ECO:0000313" key="2">
    <source>
        <dbReference type="Proteomes" id="UP000007151"/>
    </source>
</evidence>
<organism evidence="1 2">
    <name type="scientific">Danaus plexippus plexippus</name>
    <dbReference type="NCBI Taxonomy" id="278856"/>
    <lineage>
        <taxon>Eukaryota</taxon>
        <taxon>Metazoa</taxon>
        <taxon>Ecdysozoa</taxon>
        <taxon>Arthropoda</taxon>
        <taxon>Hexapoda</taxon>
        <taxon>Insecta</taxon>
        <taxon>Pterygota</taxon>
        <taxon>Neoptera</taxon>
        <taxon>Endopterygota</taxon>
        <taxon>Lepidoptera</taxon>
        <taxon>Glossata</taxon>
        <taxon>Ditrysia</taxon>
        <taxon>Papilionoidea</taxon>
        <taxon>Nymphalidae</taxon>
        <taxon>Danainae</taxon>
        <taxon>Danaini</taxon>
        <taxon>Danaina</taxon>
        <taxon>Danaus</taxon>
        <taxon>Danaus</taxon>
    </lineage>
</organism>
<dbReference type="eggNOG" id="ENOG502SGXU">
    <property type="taxonomic scope" value="Eukaryota"/>
</dbReference>
<reference evidence="1 2" key="1">
    <citation type="journal article" date="2011" name="Cell">
        <title>The monarch butterfly genome yields insights into long-distance migration.</title>
        <authorList>
            <person name="Zhan S."/>
            <person name="Merlin C."/>
            <person name="Boore J.L."/>
            <person name="Reppert S.M."/>
        </authorList>
    </citation>
    <scope>NUCLEOTIDE SEQUENCE [LARGE SCALE GENOMIC DNA]</scope>
    <source>
        <strain evidence="1">F-2</strain>
    </source>
</reference>
<proteinExistence type="predicted"/>
<keyword evidence="2" id="KW-1185">Reference proteome</keyword>
<dbReference type="EMBL" id="AGBW02009118">
    <property type="protein sequence ID" value="OWR51611.1"/>
    <property type="molecule type" value="Genomic_DNA"/>
</dbReference>
<evidence type="ECO:0000313" key="1">
    <source>
        <dbReference type="EMBL" id="OWR51611.1"/>
    </source>
</evidence>
<dbReference type="KEGG" id="dpl:KGM_209777"/>
<gene>
    <name evidence="1" type="ORF">KGM_209777</name>
</gene>
<dbReference type="AlphaFoldDB" id="A0A212FCZ0"/>
<comment type="caution">
    <text evidence="1">The sequence shown here is derived from an EMBL/GenBank/DDBJ whole genome shotgun (WGS) entry which is preliminary data.</text>
</comment>
<sequence length="131" mass="14483">MKGLFIMIALVSLIHVNASGLYPLGGISKCINVWDEGCNNGGMNGAGRDDDFINGDFSPGKRCVNMWDEGCSNGQLPDAGRDDDYINGGFTPGKRCVGDNCNGRKSDQRKYENFDRQSMYRLLAKIHRNQQ</sequence>
<name>A0A212FCZ0_DANPL</name>
<protein>
    <submittedName>
        <fullName evidence="1">Uncharacterized protein</fullName>
    </submittedName>
</protein>
<accession>A0A212FCZ0</accession>
<dbReference type="Proteomes" id="UP000007151">
    <property type="component" value="Unassembled WGS sequence"/>
</dbReference>
<dbReference type="OrthoDB" id="6918854at2759"/>